<name>A0A0W7TNC1_9FIRM</name>
<evidence type="ECO:0000313" key="5">
    <source>
        <dbReference type="Proteomes" id="UP000053433"/>
    </source>
</evidence>
<dbReference type="Gene3D" id="3.40.50.150">
    <property type="entry name" value="Vaccinia Virus protein VP39"/>
    <property type="match status" value="1"/>
</dbReference>
<dbReference type="GO" id="GO:0005524">
    <property type="term" value="F:ATP binding"/>
    <property type="evidence" value="ECO:0007669"/>
    <property type="project" value="InterPro"/>
</dbReference>
<evidence type="ECO:0000313" key="4">
    <source>
        <dbReference type="EMBL" id="KUE75253.1"/>
    </source>
</evidence>
<dbReference type="SUPFAM" id="SSF53335">
    <property type="entry name" value="S-adenosyl-L-methionine-dependent methyltransferases"/>
    <property type="match status" value="1"/>
</dbReference>
<sequence length="2557" mass="284586">MPVNRQTVRELSRTTLYNITSSGQAWRAFLDAAARLYKYSFPEQVLIYAQEPEATACAAKEVWYTRMKRSLRPDAQAIALPDPHSHFGRLKYVFDVRETQPLPGAPEFRQWSLPFEALERVTDRLGQEYGISREPVVADRVYALVMNAPRELYPMQLTAMLRAADAEGRWSGQDDAALARQFHQLVADSAAYMVGVRVGIGTGAVTSDALESITRFNSSGLAALAGTYASRLAASVLRDVERAARENDRLAFPARGVQNEGREEFSHAAEAAKEVQDNDIYNTERSALPGSDAGGTGDSTGQIRPAAPQISGEKRPRSAEHPAAGGRAEQPSGTDRPSGARAGGADDGASGTAHEAAGQTDGPAWLGRDDEQPAPAGGGNGDGTDLRQLSLFPAEEEIQETGRSDTERPVSLSPDEIDDILRCDREYKKGYKKEDIEAFFSTTMDMQERKAFLADAMGHIYTELFIGNHRYGYCNRGNGTVEFWRGGYLSARAKTTLTLLEVAERAAQLIEQGTYRREAPPAAFPIVEDAREEQADGTEAPKTARAGFSEAEINAVLCHGSGFSKGKFRIAEWYGGKHTEKETADFLKHEYGVGGMTWKFLDGTHGSVDYNMYGRPGISVIHGTGMDAPYQLLKWPEAARRIGRLVKDGLYLTDEEEQQYPEWKREKQAQKLKAVRRDAAREPPTPQRPCAVDDTVYLEDGKAFRIVEISGDGVRLEDADFPLLMRKESKEAFAALLRADTRNAQLLPPGPASGQAVYTEAPRDLSLPFSGDRYLDLKDQYNRYALGCGNDAYFLFYDEDARVVSGALHTKVLHADVPPLGEVDVTGFLKEQWPAYLKKLLCAGVDTALFEPGAGQPEPVRLCRAAEALPRGGIIEIEGREHSITEVNFKSRTVILKDMEPELGQPRYTTMDVSSAYDAFQEDGQRMAELPQAAQVQKDTPPVPKLDYRYPTEDASPGGPKARFALNTAAIGTLRRIEDEGRMATAEEQGILARYVGWGGLADAFDGEKTEWAQEYAQLKSLLDESEYMAARASTLTAFYTPPTVIRAMYGALERWGVTGGNILEPSMGVGAFFGCRPEQFDTNPTGLYGVELDHISARIAGQLYQSAHIYACGYEKTALPDSFFDCAVGNVPFGSFGVHDTRYDREHWLIHDYFFGKTIDKVRTGGIIAFITSSGTLDKASGNVRRYIAQRCELIGAVRLPSDTFRQSAGTEVTSDILFLQKRERMADRDEPWLHVGKTGDGVPINQYFAEHPEMVLGDMVMESGPFGPRSVCRPRPGQDLGAALHAALEGLDARLPAALPLEQAEQEIEMLPADPDVRNYSFTEVDGRLYFRENSVMRAVKLDGANTRRVRELIALRGQTRRLMQVQLDGCGDAAVQLEQDRLNRLYDNFVRRYGRINSRGNAGVFRDDSGYFLLCALEVFDDEGNFKCKSDMFTKRTIQARRPATEVGTASEALAVSISERACVDLPYMAQLLRTEDQDGIVRALQGAIFRDPSRVREGIPESGWVTADEYLSGNVREKLHTAQKAAEADAAYVVNVSALEQVQPAPVEAGDIEVHLGATWIPVDVVKDFMVELLEPSWNAAAVMEVIYVSYTGQWNITNKAKGAAANVKANETYGTERINGFHILEASLNMRTVKVYDTKYDTVSCREIRVLNKNETILAQQKQDAIRQAFRDWLFKDPARRERLVKLYNEKFNCLRGRAYDGSHISFHGMSPEIVLREHQRNAVARILYGGNTLLAHVVGAGKTYTMAAAAMEAKRLGLCSKSLVVVPNHLTEQWGAEWLQLYPGANILVATKVDFETANRKKFCGRIATGDYDAVIIGHSQLEKIPLSAERQAAMLQRQIDEITTQLGLMDRDTPRFTVKQMERTRKGLETRLERLNDDSRKDDVVTFEELGIDRLFIDEAHNFKNLFLYTKLRNVAGVAQTEAKKSSDLFAKCQYLDELTGGRGVVFATGTPISNSMAELYTMMRYLQYGMLQDRGLTLFDEWASTFGEVTTSVELKPEGTGYRMRTRFSRFYNLPELMALWREAADIQTADMLNLPVPEVERKNVVVKPTDIQREMVAELGERAEAVRNGNVDPSEDNMLKITNDGRKLALDQRLIDPLLPDEAGSKVNASVEEVFRLWQEFASTKGTQLVFCDLSTPKAEKKIKCMTDGVAAVQAAAFSVYADVRDKLIGHGVPPGEIAFIHDADNEKKKAELFAKVRSGKVRILLGSTQKMGAGTNVQTLLAAEHHLDVPWRPSDIEQREGRAIRQGNTNKKVFIHRYVTEGTFDSYSWQLIETKQRFISQVMSGKAPSRSCEDLDEAVLSYGEIKALSTGNPHILEKVQLETDVTKLRLLKSSHVSQRYRLEDMLLLEYPQQLLERRQKIGAIEKDIPRRDANTPEDREQFSMTVMGREYTDKAAAGAELLALCQTVVQRGEAMEIGSYRGFAMRLEYRAMEQAFVVGLRGAAVYFAELGTDVQGNLARLNNALNGMEAHLKKLTQEISEIEKQQENTRQELEKPFAQEQELAEKEARLSAVNALLNIDGKNSIPDLMDDTLDIEPPQRAAKDYER</sequence>
<dbReference type="Gene3D" id="3.40.50.300">
    <property type="entry name" value="P-loop containing nucleotide triphosphate hydrolases"/>
    <property type="match status" value="2"/>
</dbReference>
<dbReference type="PROSITE" id="PS51192">
    <property type="entry name" value="HELICASE_ATP_BIND_1"/>
    <property type="match status" value="1"/>
</dbReference>
<evidence type="ECO:0000256" key="1">
    <source>
        <dbReference type="SAM" id="Coils"/>
    </source>
</evidence>
<feature type="region of interest" description="Disordered" evidence="2">
    <location>
        <begin position="2533"/>
        <end position="2557"/>
    </location>
</feature>
<feature type="domain" description="Helicase ATP-binding" evidence="3">
    <location>
        <begin position="1729"/>
        <end position="1977"/>
    </location>
</feature>
<dbReference type="SUPFAM" id="SSF52540">
    <property type="entry name" value="P-loop containing nucleoside triphosphate hydrolases"/>
    <property type="match status" value="2"/>
</dbReference>
<feature type="compositionally biased region" description="Basic and acidic residues" evidence="2">
    <location>
        <begin position="260"/>
        <end position="276"/>
    </location>
</feature>
<accession>A0A0W7TNC1</accession>
<dbReference type="InterPro" id="IPR027417">
    <property type="entry name" value="P-loop_NTPase"/>
</dbReference>
<dbReference type="InterPro" id="IPR014001">
    <property type="entry name" value="Helicase_ATP-bd"/>
</dbReference>
<evidence type="ECO:0000259" key="3">
    <source>
        <dbReference type="PROSITE" id="PS51192"/>
    </source>
</evidence>
<dbReference type="InterPro" id="IPR001650">
    <property type="entry name" value="Helicase_C-like"/>
</dbReference>
<dbReference type="InterPro" id="IPR029063">
    <property type="entry name" value="SAM-dependent_MTases_sf"/>
</dbReference>
<dbReference type="PANTHER" id="PTHR41313:SF1">
    <property type="entry name" value="DNA METHYLASE ADENINE-SPECIFIC DOMAIN-CONTAINING PROTEIN"/>
    <property type="match status" value="1"/>
</dbReference>
<dbReference type="Pfam" id="PF00271">
    <property type="entry name" value="Helicase_C"/>
    <property type="match status" value="1"/>
</dbReference>
<organism evidence="4 5">
    <name type="scientific">Ruthenibacterium lactatiformans</name>
    <dbReference type="NCBI Taxonomy" id="1550024"/>
    <lineage>
        <taxon>Bacteria</taxon>
        <taxon>Bacillati</taxon>
        <taxon>Bacillota</taxon>
        <taxon>Clostridia</taxon>
        <taxon>Eubacteriales</taxon>
        <taxon>Oscillospiraceae</taxon>
        <taxon>Ruthenibacterium</taxon>
    </lineage>
</organism>
<feature type="region of interest" description="Disordered" evidence="2">
    <location>
        <begin position="254"/>
        <end position="387"/>
    </location>
</feature>
<dbReference type="GO" id="GO:0016787">
    <property type="term" value="F:hydrolase activity"/>
    <property type="evidence" value="ECO:0007669"/>
    <property type="project" value="InterPro"/>
</dbReference>
<dbReference type="InterPro" id="IPR006935">
    <property type="entry name" value="Helicase/UvrB_N"/>
</dbReference>
<feature type="region of interest" description="Disordered" evidence="2">
    <location>
        <begin position="936"/>
        <end position="961"/>
    </location>
</feature>
<dbReference type="PANTHER" id="PTHR41313">
    <property type="entry name" value="ADENINE-SPECIFIC METHYLTRANSFERASE"/>
    <property type="match status" value="1"/>
</dbReference>
<protein>
    <recommendedName>
        <fullName evidence="3">Helicase ATP-binding domain-containing protein</fullName>
    </recommendedName>
</protein>
<reference evidence="4 5" key="1">
    <citation type="submission" date="2015-10" db="EMBL/GenBank/DDBJ databases">
        <title>A novel member of the family Ruminococcaceae isolated from human faeces.</title>
        <authorList>
            <person name="Shkoporov A.N."/>
            <person name="Chaplin A.V."/>
            <person name="Motuzova O.V."/>
            <person name="Kafarskaia L.I."/>
            <person name="Efimov B.A."/>
        </authorList>
    </citation>
    <scope>NUCLEOTIDE SEQUENCE [LARGE SCALE GENOMIC DNA]</scope>
    <source>
        <strain evidence="4 5">668</strain>
    </source>
</reference>
<dbReference type="Proteomes" id="UP000053433">
    <property type="component" value="Unassembled WGS sequence"/>
</dbReference>
<gene>
    <name evidence="4" type="ORF">ASJ35_14690</name>
</gene>
<dbReference type="InterPro" id="IPR052933">
    <property type="entry name" value="DNA_Protect_Modify"/>
</dbReference>
<dbReference type="EMBL" id="LMUA01000025">
    <property type="protein sequence ID" value="KUE75253.1"/>
    <property type="molecule type" value="Genomic_DNA"/>
</dbReference>
<dbReference type="GO" id="GO:0003677">
    <property type="term" value="F:DNA binding"/>
    <property type="evidence" value="ECO:0007669"/>
    <property type="project" value="InterPro"/>
</dbReference>
<dbReference type="Pfam" id="PF04851">
    <property type="entry name" value="ResIII"/>
    <property type="match status" value="1"/>
</dbReference>
<comment type="caution">
    <text evidence="4">The sequence shown here is derived from an EMBL/GenBank/DDBJ whole genome shotgun (WGS) entry which is preliminary data.</text>
</comment>
<evidence type="ECO:0000256" key="2">
    <source>
        <dbReference type="SAM" id="MobiDB-lite"/>
    </source>
</evidence>
<keyword evidence="1" id="KW-0175">Coiled coil</keyword>
<feature type="coiled-coil region" evidence="1">
    <location>
        <begin position="2468"/>
        <end position="2502"/>
    </location>
</feature>
<proteinExistence type="predicted"/>
<dbReference type="SMART" id="SM00487">
    <property type="entry name" value="DEXDc"/>
    <property type="match status" value="1"/>
</dbReference>